<feature type="binding site" evidence="7">
    <location>
        <position position="188"/>
    </location>
    <ligand>
        <name>3-phosphoshikimate</name>
        <dbReference type="ChEBI" id="CHEBI:145989"/>
    </ligand>
</feature>
<dbReference type="PANTHER" id="PTHR21090:SF5">
    <property type="entry name" value="PENTAFUNCTIONAL AROM POLYPEPTIDE"/>
    <property type="match status" value="1"/>
</dbReference>
<dbReference type="InterPro" id="IPR006264">
    <property type="entry name" value="EPSP_synthase"/>
</dbReference>
<dbReference type="OrthoDB" id="9809920at2"/>
<dbReference type="Pfam" id="PF00275">
    <property type="entry name" value="EPSP_synthase"/>
    <property type="match status" value="1"/>
</dbReference>
<keyword evidence="4 7" id="KW-0808">Transferase</keyword>
<dbReference type="PANTHER" id="PTHR21090">
    <property type="entry name" value="AROM/DEHYDROQUINATE SYNTHASE"/>
    <property type="match status" value="1"/>
</dbReference>
<dbReference type="SUPFAM" id="SSF55205">
    <property type="entry name" value="EPT/RTPC-like"/>
    <property type="match status" value="1"/>
</dbReference>
<feature type="domain" description="Enolpyruvate transferase" evidence="8">
    <location>
        <begin position="7"/>
        <end position="410"/>
    </location>
</feature>
<keyword evidence="3 7" id="KW-0028">Amino-acid biosynthesis</keyword>
<dbReference type="InterPro" id="IPR013792">
    <property type="entry name" value="RNA3'P_cycl/enolpyr_Trfase_a/b"/>
</dbReference>
<comment type="function">
    <text evidence="7">Catalyzes the transfer of the enolpyruvyl moiety of phosphoenolpyruvate (PEP) to the 5-hydroxyl of shikimate-3-phosphate (S3P) to produce enolpyruvyl shikimate-3-phosphate and inorganic phosphate.</text>
</comment>
<evidence type="ECO:0000256" key="4">
    <source>
        <dbReference type="ARBA" id="ARBA00022679"/>
    </source>
</evidence>
<dbReference type="AlphaFoldDB" id="A0A380LPL3"/>
<feature type="binding site" evidence="7">
    <location>
        <position position="119"/>
    </location>
    <ligand>
        <name>phosphoenolpyruvate</name>
        <dbReference type="ChEBI" id="CHEBI:58702"/>
    </ligand>
</feature>
<dbReference type="UniPathway" id="UPA00053">
    <property type="reaction ID" value="UER00089"/>
</dbReference>
<evidence type="ECO:0000313" key="9">
    <source>
        <dbReference type="EMBL" id="SUO04530.1"/>
    </source>
</evidence>
<feature type="binding site" evidence="7">
    <location>
        <position position="20"/>
    </location>
    <ligand>
        <name>3-phosphoshikimate</name>
        <dbReference type="ChEBI" id="CHEBI:145989"/>
    </ligand>
</feature>
<accession>A0A380LPL3</accession>
<dbReference type="GO" id="GO:0008652">
    <property type="term" value="P:amino acid biosynthetic process"/>
    <property type="evidence" value="ECO:0007669"/>
    <property type="project" value="UniProtKB-KW"/>
</dbReference>
<comment type="pathway">
    <text evidence="1 7">Metabolic intermediate biosynthesis; chorismate biosynthesis; chorismate from D-erythrose 4-phosphate and phosphoenolpyruvate: step 6/7.</text>
</comment>
<keyword evidence="5 7" id="KW-0057">Aromatic amino acid biosynthesis</keyword>
<proteinExistence type="inferred from homology"/>
<feature type="binding site" evidence="7">
    <location>
        <position position="328"/>
    </location>
    <ligand>
        <name>3-phosphoshikimate</name>
        <dbReference type="ChEBI" id="CHEBI:145989"/>
    </ligand>
</feature>
<feature type="active site" description="Proton acceptor" evidence="7">
    <location>
        <position position="301"/>
    </location>
</feature>
<comment type="caution">
    <text evidence="7">Lacks conserved residue(s) required for the propagation of feature annotation.</text>
</comment>
<feature type="binding site" evidence="7">
    <location>
        <position position="376"/>
    </location>
    <ligand>
        <name>phosphoenolpyruvate</name>
        <dbReference type="ChEBI" id="CHEBI:58702"/>
    </ligand>
</feature>
<evidence type="ECO:0000256" key="5">
    <source>
        <dbReference type="ARBA" id="ARBA00023141"/>
    </source>
</evidence>
<feature type="binding site" evidence="7">
    <location>
        <position position="25"/>
    </location>
    <ligand>
        <name>3-phosphoshikimate</name>
        <dbReference type="ChEBI" id="CHEBI:145989"/>
    </ligand>
</feature>
<feature type="binding site" evidence="7">
    <location>
        <position position="21"/>
    </location>
    <ligand>
        <name>3-phosphoshikimate</name>
        <dbReference type="ChEBI" id="CHEBI:145989"/>
    </ligand>
</feature>
<dbReference type="GO" id="GO:0009073">
    <property type="term" value="P:aromatic amino acid family biosynthetic process"/>
    <property type="evidence" value="ECO:0007669"/>
    <property type="project" value="UniProtKB-KW"/>
</dbReference>
<dbReference type="EMBL" id="UHFX01000003">
    <property type="protein sequence ID" value="SUO04530.1"/>
    <property type="molecule type" value="Genomic_DNA"/>
</dbReference>
<feature type="binding site" evidence="7">
    <location>
        <position position="332"/>
    </location>
    <ligand>
        <name>phosphoenolpyruvate</name>
        <dbReference type="ChEBI" id="CHEBI:58702"/>
    </ligand>
</feature>
<sequence>MKVKIYPSKVYGTVTIPSSKSMAHRALICASLAKGCSTLSGIMPSKDIEATISCMQALGAKIEKVEDNYIVHGTNLQVQVQNILCDCHESGSTLRFLIPVASLTNQKVTFIGQGRLMKRPMDIYQTLFDQQNLSFIQEEDHIEIKGALKENHYTIPGNVSSQFISGLLFTLPLLPKESTITIQEPFESKSYVDLTLQMLKNFGITIHQKGNTYSIPGSQHYQAKDVHVEGDYSQMAFFGALASLQSELTITNMDPDSMQGDKAILQQLQNAGAKVSIKNDQITVTHQLLQAQTIDLANCPDLGPILCVLASFCKGYTHFIHAKRLRIKESDRIEAMESELKKWGVDISSTEDTITIYGKEAYDRKDVIIDGHNDHRIVMAMSVFGLCAKHPSVIQGAEAITKSYPTFFDDILKIHGKVETV</sequence>
<reference evidence="9 10" key="1">
    <citation type="submission" date="2018-06" db="EMBL/GenBank/DDBJ databases">
        <authorList>
            <consortium name="Pathogen Informatics"/>
            <person name="Doyle S."/>
        </authorList>
    </citation>
    <scope>NUCLEOTIDE SEQUENCE [LARGE SCALE GENOMIC DNA]</scope>
    <source>
        <strain evidence="9 10">NCTC11087</strain>
    </source>
</reference>
<feature type="binding site" evidence="7">
    <location>
        <position position="162"/>
    </location>
    <ligand>
        <name>phosphoenolpyruvate</name>
        <dbReference type="ChEBI" id="CHEBI:58702"/>
    </ligand>
</feature>
<dbReference type="InterPro" id="IPR001986">
    <property type="entry name" value="Enolpyruvate_Tfrase_dom"/>
</dbReference>
<evidence type="ECO:0000256" key="2">
    <source>
        <dbReference type="ARBA" id="ARBA00009948"/>
    </source>
</evidence>
<dbReference type="GO" id="GO:0009423">
    <property type="term" value="P:chorismate biosynthetic process"/>
    <property type="evidence" value="ECO:0007669"/>
    <property type="project" value="UniProtKB-UniRule"/>
</dbReference>
<dbReference type="GeneID" id="77462404"/>
<feature type="binding site" evidence="7">
    <location>
        <position position="301"/>
    </location>
    <ligand>
        <name>3-phosphoshikimate</name>
        <dbReference type="ChEBI" id="CHEBI:145989"/>
    </ligand>
</feature>
<evidence type="ECO:0000256" key="7">
    <source>
        <dbReference type="HAMAP-Rule" id="MF_00210"/>
    </source>
</evidence>
<comment type="catalytic activity">
    <reaction evidence="6">
        <text>3-phosphoshikimate + phosphoenolpyruvate = 5-O-(1-carboxyvinyl)-3-phosphoshikimate + phosphate</text>
        <dbReference type="Rhea" id="RHEA:21256"/>
        <dbReference type="ChEBI" id="CHEBI:43474"/>
        <dbReference type="ChEBI" id="CHEBI:57701"/>
        <dbReference type="ChEBI" id="CHEBI:58702"/>
        <dbReference type="ChEBI" id="CHEBI:145989"/>
        <dbReference type="EC" id="2.5.1.19"/>
    </reaction>
    <physiologicalReaction direction="left-to-right" evidence="6">
        <dbReference type="Rhea" id="RHEA:21257"/>
    </physiologicalReaction>
</comment>
<dbReference type="NCBIfam" id="TIGR01356">
    <property type="entry name" value="aroA"/>
    <property type="match status" value="1"/>
</dbReference>
<comment type="subcellular location">
    <subcellularLocation>
        <location evidence="7">Cytoplasm</location>
    </subcellularLocation>
</comment>
<gene>
    <name evidence="7 9" type="primary">aroA</name>
    <name evidence="9" type="ORF">NCTC11087_01451</name>
</gene>
<feature type="binding site" evidence="7">
    <location>
        <position position="20"/>
    </location>
    <ligand>
        <name>phosphoenolpyruvate</name>
        <dbReference type="ChEBI" id="CHEBI:58702"/>
    </ligand>
</feature>
<dbReference type="Gene3D" id="3.65.10.10">
    <property type="entry name" value="Enolpyruvate transferase domain"/>
    <property type="match status" value="2"/>
</dbReference>
<dbReference type="PIRSF" id="PIRSF000505">
    <property type="entry name" value="EPSPS"/>
    <property type="match status" value="1"/>
</dbReference>
<evidence type="ECO:0000256" key="6">
    <source>
        <dbReference type="ARBA" id="ARBA00044633"/>
    </source>
</evidence>
<evidence type="ECO:0000256" key="1">
    <source>
        <dbReference type="ARBA" id="ARBA00004811"/>
    </source>
</evidence>
<dbReference type="RefSeq" id="WP_022790054.1">
    <property type="nucleotide sequence ID" value="NZ_UHFX01000003.1"/>
</dbReference>
<comment type="subunit">
    <text evidence="7">Monomer.</text>
</comment>
<dbReference type="EC" id="2.5.1.19" evidence="7"/>
<dbReference type="GO" id="GO:0005737">
    <property type="term" value="C:cytoplasm"/>
    <property type="evidence" value="ECO:0007669"/>
    <property type="project" value="UniProtKB-SubCell"/>
</dbReference>
<dbReference type="CDD" id="cd01556">
    <property type="entry name" value="EPSP_synthase"/>
    <property type="match status" value="1"/>
</dbReference>
<evidence type="ECO:0000259" key="8">
    <source>
        <dbReference type="Pfam" id="PF00275"/>
    </source>
</evidence>
<dbReference type="GO" id="GO:0003866">
    <property type="term" value="F:3-phosphoshikimate 1-carboxyvinyltransferase activity"/>
    <property type="evidence" value="ECO:0007669"/>
    <property type="project" value="UniProtKB-UniRule"/>
</dbReference>
<feature type="binding site" evidence="7">
    <location>
        <position position="162"/>
    </location>
    <ligand>
        <name>3-phosphoshikimate</name>
        <dbReference type="ChEBI" id="CHEBI:145989"/>
    </ligand>
</feature>
<evidence type="ECO:0000313" key="10">
    <source>
        <dbReference type="Proteomes" id="UP000255523"/>
    </source>
</evidence>
<dbReference type="InterPro" id="IPR036968">
    <property type="entry name" value="Enolpyruvate_Tfrase_sf"/>
</dbReference>
<protein>
    <recommendedName>
        <fullName evidence="7">3-phosphoshikimate 1-carboxyvinyltransferase</fullName>
        <ecNumber evidence="7">2.5.1.19</ecNumber>
    </recommendedName>
    <alternativeName>
        <fullName evidence="7">5-enolpyruvylshikimate-3-phosphate synthase</fullName>
        <shortName evidence="7">EPSP synthase</shortName>
        <shortName evidence="7">EPSPS</shortName>
    </alternativeName>
</protein>
<feature type="binding site" evidence="7">
    <location>
        <position position="160"/>
    </location>
    <ligand>
        <name>3-phosphoshikimate</name>
        <dbReference type="ChEBI" id="CHEBI:145989"/>
    </ligand>
</feature>
<organism evidence="9 10">
    <name type="scientific">Faecalicoccus pleomorphus</name>
    <dbReference type="NCBI Taxonomy" id="1323"/>
    <lineage>
        <taxon>Bacteria</taxon>
        <taxon>Bacillati</taxon>
        <taxon>Bacillota</taxon>
        <taxon>Erysipelotrichia</taxon>
        <taxon>Erysipelotrichales</taxon>
        <taxon>Erysipelotrichaceae</taxon>
        <taxon>Faecalicoccus</taxon>
    </lineage>
</organism>
<feature type="binding site" evidence="7">
    <location>
        <position position="161"/>
    </location>
    <ligand>
        <name>3-phosphoshikimate</name>
        <dbReference type="ChEBI" id="CHEBI:145989"/>
    </ligand>
</feature>
<keyword evidence="10" id="KW-1185">Reference proteome</keyword>
<dbReference type="HAMAP" id="MF_00210">
    <property type="entry name" value="EPSP_synth"/>
    <property type="match status" value="1"/>
</dbReference>
<feature type="binding site" evidence="7">
    <location>
        <position position="91"/>
    </location>
    <ligand>
        <name>phosphoenolpyruvate</name>
        <dbReference type="ChEBI" id="CHEBI:58702"/>
    </ligand>
</feature>
<feature type="binding site" evidence="7">
    <location>
        <position position="402"/>
    </location>
    <ligand>
        <name>phosphoenolpyruvate</name>
        <dbReference type="ChEBI" id="CHEBI:58702"/>
    </ligand>
</feature>
<dbReference type="Proteomes" id="UP000255523">
    <property type="component" value="Unassembled WGS sequence"/>
</dbReference>
<evidence type="ECO:0000256" key="3">
    <source>
        <dbReference type="ARBA" id="ARBA00022605"/>
    </source>
</evidence>
<keyword evidence="7" id="KW-0963">Cytoplasm</keyword>
<comment type="similarity">
    <text evidence="2 7">Belongs to the EPSP synthase family.</text>
</comment>
<name>A0A380LPL3_9FIRM</name>